<dbReference type="CTD" id="176704"/>
<dbReference type="FunFam" id="2.30.30.140:FF:000134">
    <property type="entry name" value="C.Elegans Chromodomain protein"/>
    <property type="match status" value="1"/>
</dbReference>
<gene>
    <name evidence="3 5" type="primary">cec-7</name>
    <name evidence="3" type="ORF">CELE_Y37D8A.11</name>
    <name evidence="5" type="ORF">Y37D8A.11</name>
</gene>
<dbReference type="PaxDb" id="6239-Y37D8A.11a"/>
<dbReference type="GO" id="GO:0006325">
    <property type="term" value="P:chromatin organization"/>
    <property type="evidence" value="ECO:0007669"/>
    <property type="project" value="InterPro"/>
</dbReference>
<dbReference type="WormBase" id="Y37D8A.11a">
    <property type="protein sequence ID" value="CE20215"/>
    <property type="gene ID" value="WBGene00012551"/>
    <property type="gene designation" value="cec-7"/>
</dbReference>
<dbReference type="AlphaFoldDB" id="Q9XWW0"/>
<dbReference type="HOGENOM" id="CLU_546584_0_0_1"/>
<dbReference type="Proteomes" id="UP000001940">
    <property type="component" value="Chromosome III"/>
</dbReference>
<dbReference type="SUPFAM" id="SSF54160">
    <property type="entry name" value="Chromo domain-like"/>
    <property type="match status" value="3"/>
</dbReference>
<dbReference type="RefSeq" id="NP_001022827.1">
    <property type="nucleotide sequence ID" value="NM_001027656.7"/>
</dbReference>
<dbReference type="Bgee" id="WBGene00012551">
    <property type="expression patterns" value="Expressed in adult organism and 4 other cell types or tissues"/>
</dbReference>
<reference evidence="3 4" key="1">
    <citation type="journal article" date="1998" name="Science">
        <title>Genome sequence of the nematode C. elegans: a platform for investigating biology.</title>
        <authorList>
            <consortium name="The C. elegans sequencing consortium"/>
            <person name="Sulson J.E."/>
            <person name="Waterston R."/>
        </authorList>
    </citation>
    <scope>NUCLEOTIDE SEQUENCE [LARGE SCALE GENOMIC DNA]</scope>
    <source>
        <strain evidence="3 4">Bristol N2</strain>
    </source>
</reference>
<dbReference type="KEGG" id="cel:CELE_Y37D8A.11"/>
<dbReference type="InParanoid" id="Q9XWW0"/>
<dbReference type="GO" id="GO:0006355">
    <property type="term" value="P:regulation of DNA-templated transcription"/>
    <property type="evidence" value="ECO:0007669"/>
    <property type="project" value="InterPro"/>
</dbReference>
<evidence type="ECO:0007829" key="6">
    <source>
        <dbReference type="PeptideAtlas" id="Q9XWW0"/>
    </source>
</evidence>
<evidence type="ECO:0000313" key="4">
    <source>
        <dbReference type="Proteomes" id="UP000001940"/>
    </source>
</evidence>
<dbReference type="InterPro" id="IPR016197">
    <property type="entry name" value="Chromo-like_dom_sf"/>
</dbReference>
<dbReference type="ExpressionAtlas" id="Q9XWW0">
    <property type="expression patterns" value="baseline and differential"/>
</dbReference>
<evidence type="ECO:0000256" key="1">
    <source>
        <dbReference type="SAM" id="MobiDB-lite"/>
    </source>
</evidence>
<feature type="compositionally biased region" description="Low complexity" evidence="1">
    <location>
        <begin position="95"/>
        <end position="120"/>
    </location>
</feature>
<feature type="domain" description="Chromo" evidence="2">
    <location>
        <begin position="339"/>
        <end position="393"/>
    </location>
</feature>
<dbReference type="InterPro" id="IPR008676">
    <property type="entry name" value="MRG"/>
</dbReference>
<dbReference type="eggNOG" id="KOG3001">
    <property type="taxonomic scope" value="Eukaryota"/>
</dbReference>
<sequence length="499" mass="54765">MAPNRTPKQNFAIGEDITCVYKTHPYDATIIGIENNREGKECYCVHFKGWNCRYDEKIVIGEEKDRIFKGTVEDYYKKSHKTVVTAVVAGKQKQTASSSADSNGTSSGATEKAAKAPAATMRKSAKKVDESSSEAADPKAKAEESSQNALKVDPPLTTRKSSRTTTEATGAMKRLTVAQETEDEAPKETVQKKARIEPVDSAEESKAKGSTAPMRKSAKKVGESNSEATDPEAKAKESSQSALKVEPPLTTHNSSRKTVEATGAMKRLTVAKETEDEALKSQKKARIEPVEDASKAKGSAAPKSASSRAEDGESSSTNDAAGTRFVIGELVACTYKGKVYDAVITDIKPDKDGKECYCIHFKGWNNRYDEQIPIGEETDRIFKGIADGYRAPVVTMRKSARNHEKSTEPQATKENAPRLVGKRREQFIIGEQVTCTQNGKPYDAYIVDIITDTDGKDFYCVHFKGWNSRYDEKIPVGEEQGRLFKGSAAKYAEMLEMKK</sequence>
<dbReference type="Gene3D" id="2.30.30.140">
    <property type="match status" value="3"/>
</dbReference>
<organism evidence="3 4">
    <name type="scientific">Caenorhabditis elegans</name>
    <dbReference type="NCBI Taxonomy" id="6239"/>
    <lineage>
        <taxon>Eukaryota</taxon>
        <taxon>Metazoa</taxon>
        <taxon>Ecdysozoa</taxon>
        <taxon>Nematoda</taxon>
        <taxon>Chromadorea</taxon>
        <taxon>Rhabditida</taxon>
        <taxon>Rhabditina</taxon>
        <taxon>Rhabditomorpha</taxon>
        <taxon>Rhabditoidea</taxon>
        <taxon>Rhabditidae</taxon>
        <taxon>Peloderinae</taxon>
        <taxon>Caenorhabditis</taxon>
    </lineage>
</organism>
<accession>Q9XWW0</accession>
<dbReference type="STRING" id="6239.Y37D8A.11a.1"/>
<evidence type="ECO:0000313" key="3">
    <source>
        <dbReference type="EMBL" id="CAA21530.1"/>
    </source>
</evidence>
<dbReference type="GO" id="GO:0005634">
    <property type="term" value="C:nucleus"/>
    <property type="evidence" value="ECO:0007669"/>
    <property type="project" value="InterPro"/>
</dbReference>
<dbReference type="UCSC" id="Y37D8A.11a">
    <property type="organism name" value="c. elegans"/>
</dbReference>
<feature type="domain" description="Chromo" evidence="2">
    <location>
        <begin position="444"/>
        <end position="496"/>
    </location>
</feature>
<dbReference type="InterPro" id="IPR000953">
    <property type="entry name" value="Chromo/chromo_shadow_dom"/>
</dbReference>
<feature type="compositionally biased region" description="Basic and acidic residues" evidence="1">
    <location>
        <begin position="126"/>
        <end position="144"/>
    </location>
</feature>
<keyword evidence="6" id="KW-1267">Proteomics identification</keyword>
<dbReference type="GO" id="GO:0035267">
    <property type="term" value="C:NuA4 histone acetyltransferase complex"/>
    <property type="evidence" value="ECO:0000318"/>
    <property type="project" value="GO_Central"/>
</dbReference>
<feature type="domain" description="Chromo" evidence="2">
    <location>
        <begin position="27"/>
        <end position="80"/>
    </location>
</feature>
<dbReference type="Pfam" id="PF11717">
    <property type="entry name" value="Tudor-knot"/>
    <property type="match status" value="2"/>
</dbReference>
<dbReference type="EMBL" id="BX284603">
    <property type="protein sequence ID" value="CAA21530.1"/>
    <property type="molecule type" value="Genomic_DNA"/>
</dbReference>
<dbReference type="PIR" id="T26629">
    <property type="entry name" value="T26629"/>
</dbReference>
<feature type="compositionally biased region" description="Basic and acidic residues" evidence="1">
    <location>
        <begin position="184"/>
        <end position="207"/>
    </location>
</feature>
<keyword evidence="4" id="KW-1185">Reference proteome</keyword>
<dbReference type="PeptideAtlas" id="Q9XWW0"/>
<dbReference type="IntAct" id="Q9XWW0">
    <property type="interactions" value="1"/>
</dbReference>
<dbReference type="OMA" id="GMIHELA"/>
<dbReference type="SMART" id="SM00298">
    <property type="entry name" value="CHROMO"/>
    <property type="match status" value="3"/>
</dbReference>
<dbReference type="PANTHER" id="PTHR10880:SF49">
    <property type="entry name" value="CHROMO DOMAIN-CONTAINING PROTEIN"/>
    <property type="match status" value="1"/>
</dbReference>
<evidence type="ECO:0000259" key="2">
    <source>
        <dbReference type="SMART" id="SM00298"/>
    </source>
</evidence>
<dbReference type="FunCoup" id="Q9XWW0">
    <property type="interactions" value="168"/>
</dbReference>
<feature type="compositionally biased region" description="Basic and acidic residues" evidence="1">
    <location>
        <begin position="270"/>
        <end position="295"/>
    </location>
</feature>
<name>Q9XWW0_CAEEL</name>
<proteinExistence type="evidence at protein level"/>
<protein>
    <submittedName>
        <fullName evidence="3">Chromo domain-containing protein</fullName>
    </submittedName>
</protein>
<dbReference type="OrthoDB" id="124855at2759"/>
<dbReference type="SMR" id="Q9XWW0"/>
<feature type="region of interest" description="Disordered" evidence="1">
    <location>
        <begin position="90"/>
        <end position="319"/>
    </location>
</feature>
<dbReference type="AGR" id="WB:WBGene00012551"/>
<dbReference type="GeneID" id="176704"/>
<feature type="compositionally biased region" description="Low complexity" evidence="1">
    <location>
        <begin position="296"/>
        <end position="307"/>
    </location>
</feature>
<dbReference type="PANTHER" id="PTHR10880">
    <property type="entry name" value="MORTALITY FACTOR 4-LIKE PROTEIN"/>
    <property type="match status" value="1"/>
</dbReference>
<evidence type="ECO:0000313" key="5">
    <source>
        <dbReference type="WormBase" id="Y37D8A.11a"/>
    </source>
</evidence>
<dbReference type="InterPro" id="IPR025995">
    <property type="entry name" value="Tudor-knot"/>
</dbReference>